<evidence type="ECO:0008006" key="3">
    <source>
        <dbReference type="Google" id="ProtNLM"/>
    </source>
</evidence>
<dbReference type="Gene3D" id="6.10.140.1110">
    <property type="match status" value="1"/>
</dbReference>
<dbReference type="InterPro" id="IPR021297">
    <property type="entry name" value="YlqD"/>
</dbReference>
<sequence>MKILRTVQVKEVLTEKKKQELLEGFRAEEVQIENELKQLSFQLRKALRQYQGNLERERQLKETYRQEMNQREERLKTVAFKRHQMEKLPLGSELKAGTVESICEVQEGDRWEQLMTEPEIIVKDGVIHEVREGRKRDE</sequence>
<keyword evidence="1" id="KW-0175">Coiled coil</keyword>
<organism evidence="2">
    <name type="scientific">Halalkalibacterium halodurans</name>
    <name type="common">Bacillus halodurans</name>
    <dbReference type="NCBI Taxonomy" id="86665"/>
    <lineage>
        <taxon>Bacteria</taxon>
        <taxon>Bacillati</taxon>
        <taxon>Bacillota</taxon>
        <taxon>Bacilli</taxon>
        <taxon>Bacillales</taxon>
        <taxon>Bacillaceae</taxon>
        <taxon>Halalkalibacterium (ex Joshi et al. 2022)</taxon>
    </lineage>
</organism>
<evidence type="ECO:0000256" key="1">
    <source>
        <dbReference type="SAM" id="Coils"/>
    </source>
</evidence>
<gene>
    <name evidence="2" type="ORF">AMD02_07595</name>
</gene>
<dbReference type="PATRIC" id="fig|136160.3.peg.1844"/>
<dbReference type="AlphaFoldDB" id="A0A0M0KJ11"/>
<proteinExistence type="predicted"/>
<accession>A0A4Y7WY26</accession>
<dbReference type="GeneID" id="87598000"/>
<name>A0A0M0KJ11_ALKHA</name>
<evidence type="ECO:0000313" key="2">
    <source>
        <dbReference type="EMBL" id="KOO38744.1"/>
    </source>
</evidence>
<accession>A0A0M0KJ11</accession>
<feature type="coiled-coil region" evidence="1">
    <location>
        <begin position="29"/>
        <end position="74"/>
    </location>
</feature>
<protein>
    <recommendedName>
        <fullName evidence="3">YlqD protein</fullName>
    </recommendedName>
</protein>
<dbReference type="EMBL" id="LILD01000001">
    <property type="protein sequence ID" value="KOO38744.1"/>
    <property type="molecule type" value="Genomic_DNA"/>
</dbReference>
<comment type="caution">
    <text evidence="2">The sequence shown here is derived from an EMBL/GenBank/DDBJ whole genome shotgun (WGS) entry which is preliminary data.</text>
</comment>
<dbReference type="RefSeq" id="WP_010898632.1">
    <property type="nucleotide sequence ID" value="NZ_CP040441.1"/>
</dbReference>
<dbReference type="Pfam" id="PF11068">
    <property type="entry name" value="YlqD"/>
    <property type="match status" value="1"/>
</dbReference>
<dbReference type="OMA" id="RECSQLY"/>
<reference evidence="2" key="1">
    <citation type="submission" date="2015-08" db="EMBL/GenBank/DDBJ databases">
        <title>Complete DNA Sequence of Pseudomonas syringae pv. actinidiae, the Causal Agent of Kiwifruit Canker Disease.</title>
        <authorList>
            <person name="Rikkerink E.H.A."/>
            <person name="Fineran P.C."/>
        </authorList>
    </citation>
    <scope>NUCLEOTIDE SEQUENCE</scope>
    <source>
        <strain evidence="2">DSM 13666</strain>
    </source>
</reference>